<dbReference type="Pfam" id="PF02234">
    <property type="entry name" value="CDI"/>
    <property type="match status" value="1"/>
</dbReference>
<dbReference type="GO" id="GO:0051726">
    <property type="term" value="P:regulation of cell cycle"/>
    <property type="evidence" value="ECO:0007669"/>
    <property type="project" value="InterPro"/>
</dbReference>
<dbReference type="Proteomes" id="UP001515500">
    <property type="component" value="Chromosome 6"/>
</dbReference>
<dbReference type="Gene3D" id="4.10.365.10">
    <property type="entry name" value="p27"/>
    <property type="match status" value="1"/>
</dbReference>
<organism evidence="5 6">
    <name type="scientific">Dioscorea cayennensis subsp. rotundata</name>
    <name type="common">White Guinea yam</name>
    <name type="synonym">Dioscorea rotundata</name>
    <dbReference type="NCBI Taxonomy" id="55577"/>
    <lineage>
        <taxon>Eukaryota</taxon>
        <taxon>Viridiplantae</taxon>
        <taxon>Streptophyta</taxon>
        <taxon>Embryophyta</taxon>
        <taxon>Tracheophyta</taxon>
        <taxon>Spermatophyta</taxon>
        <taxon>Magnoliopsida</taxon>
        <taxon>Liliopsida</taxon>
        <taxon>Dioscoreales</taxon>
        <taxon>Dioscoreaceae</taxon>
        <taxon>Dioscorea</taxon>
    </lineage>
</organism>
<sequence length="196" mass="21614">MRRYAKMEISPEVGGVRTRARTMALRAAAAAAAAKKRKTAAVAVMGPEGVQILYLQLRSRSLVMTRRVARSTVHSDHQQGGGEADCVSRCSSNATSEVVPRRASEMESRDSECNRARRESTPMSELQAVESDGGESTAARLPARSTSKIFPPADEIEAFFSAAEREDQQRFTSKYNFDVVNDTPLSGRYDWVRLKP</sequence>
<evidence type="ECO:0000256" key="1">
    <source>
        <dbReference type="ARBA" id="ARBA00010274"/>
    </source>
</evidence>
<dbReference type="PANTHER" id="PTHR46776">
    <property type="entry name" value="CYCLIN-DEPENDENT KINASE INHIBITOR 4-RELATED"/>
    <property type="match status" value="1"/>
</dbReference>
<dbReference type="GO" id="GO:0005634">
    <property type="term" value="C:nucleus"/>
    <property type="evidence" value="ECO:0007669"/>
    <property type="project" value="InterPro"/>
</dbReference>
<evidence type="ECO:0000256" key="3">
    <source>
        <dbReference type="SAM" id="MobiDB-lite"/>
    </source>
</evidence>
<dbReference type="InterPro" id="IPR044898">
    <property type="entry name" value="CDI_dom_sf"/>
</dbReference>
<dbReference type="RefSeq" id="XP_039126821.1">
    <property type="nucleotide sequence ID" value="XM_039270887.1"/>
</dbReference>
<evidence type="ECO:0000313" key="6">
    <source>
        <dbReference type="RefSeq" id="XP_039126821.1"/>
    </source>
</evidence>
<evidence type="ECO:0000259" key="4">
    <source>
        <dbReference type="Pfam" id="PF02234"/>
    </source>
</evidence>
<keyword evidence="5" id="KW-1185">Reference proteome</keyword>
<dbReference type="GeneID" id="120262968"/>
<dbReference type="AlphaFoldDB" id="A0AB40BHH4"/>
<evidence type="ECO:0000313" key="5">
    <source>
        <dbReference type="Proteomes" id="UP001515500"/>
    </source>
</evidence>
<evidence type="ECO:0000256" key="2">
    <source>
        <dbReference type="ARBA" id="ARBA00023013"/>
    </source>
</evidence>
<dbReference type="InterPro" id="IPR003175">
    <property type="entry name" value="CDI_dom"/>
</dbReference>
<proteinExistence type="inferred from homology"/>
<comment type="similarity">
    <text evidence="1">Belongs to the CDI family. ICK/KRP subfamily.</text>
</comment>
<feature type="region of interest" description="Disordered" evidence="3">
    <location>
        <begin position="100"/>
        <end position="146"/>
    </location>
</feature>
<reference evidence="6" key="1">
    <citation type="submission" date="2025-08" db="UniProtKB">
        <authorList>
            <consortium name="RefSeq"/>
        </authorList>
    </citation>
    <scope>IDENTIFICATION</scope>
</reference>
<accession>A0AB40BHH4</accession>
<keyword evidence="2 6" id="KW-0649">Protein kinase inhibitor</keyword>
<feature type="domain" description="Cyclin-dependent kinase inhibitor" evidence="4">
    <location>
        <begin position="151"/>
        <end position="194"/>
    </location>
</feature>
<protein>
    <submittedName>
        <fullName evidence="6">Cyclin-dependent kinase inhibitor 1-like</fullName>
    </submittedName>
</protein>
<gene>
    <name evidence="6" type="primary">LOC120262968</name>
</gene>
<feature type="compositionally biased region" description="Basic and acidic residues" evidence="3">
    <location>
        <begin position="100"/>
        <end position="120"/>
    </location>
</feature>
<name>A0AB40BHH4_DIOCR</name>
<dbReference type="InterPro" id="IPR044275">
    <property type="entry name" value="KRP"/>
</dbReference>
<dbReference type="GO" id="GO:0004861">
    <property type="term" value="F:cyclin-dependent protein serine/threonine kinase inhibitor activity"/>
    <property type="evidence" value="ECO:0007669"/>
    <property type="project" value="InterPro"/>
</dbReference>